<proteinExistence type="inferred from homology"/>
<dbReference type="EC" id="1.1.2.4" evidence="7"/>
<dbReference type="Gene3D" id="1.10.45.10">
    <property type="entry name" value="Vanillyl-alcohol Oxidase, Chain A, domain 4"/>
    <property type="match status" value="1"/>
</dbReference>
<evidence type="ECO:0000313" key="8">
    <source>
        <dbReference type="Proteomes" id="UP000009229"/>
    </source>
</evidence>
<dbReference type="FunFam" id="3.30.70.2740:FF:000001">
    <property type="entry name" value="D-lactate dehydrogenase mitochondrial"/>
    <property type="match status" value="1"/>
</dbReference>
<dbReference type="InterPro" id="IPR006094">
    <property type="entry name" value="Oxid_FAD_bind_N"/>
</dbReference>
<dbReference type="InterPro" id="IPR016169">
    <property type="entry name" value="FAD-bd_PCMH_sub2"/>
</dbReference>
<dbReference type="InterPro" id="IPR016167">
    <property type="entry name" value="FAD-bd_PCMH_sub1"/>
</dbReference>
<dbReference type="Gene3D" id="3.30.70.2190">
    <property type="match status" value="1"/>
</dbReference>
<dbReference type="GO" id="GO:0004458">
    <property type="term" value="F:D-lactate dehydrogenase (cytochrome) activity"/>
    <property type="evidence" value="ECO:0007669"/>
    <property type="project" value="UniProtKB-EC"/>
</dbReference>
<dbReference type="InterPro" id="IPR036318">
    <property type="entry name" value="FAD-bd_PCMH-like_sf"/>
</dbReference>
<dbReference type="FunFam" id="1.10.45.10:FF:000001">
    <property type="entry name" value="D-lactate dehydrogenase mitochondrial"/>
    <property type="match status" value="1"/>
</dbReference>
<evidence type="ECO:0000259" key="6">
    <source>
        <dbReference type="PROSITE" id="PS51387"/>
    </source>
</evidence>
<reference evidence="8" key="1">
    <citation type="submission" date="2011-05" db="EMBL/GenBank/DDBJ databases">
        <title>Complete sequence of Desulfotomaculum kuznetsovii DSM 6115.</title>
        <authorList>
            <person name="Lucas S."/>
            <person name="Han J."/>
            <person name="Lapidus A."/>
            <person name="Cheng J.-F."/>
            <person name="Goodwin L."/>
            <person name="Pitluck S."/>
            <person name="Peters L."/>
            <person name="Mikhailova N."/>
            <person name="Lu M."/>
            <person name="Saunders E."/>
            <person name="Han C."/>
            <person name="Tapia R."/>
            <person name="Land M."/>
            <person name="Hauser L."/>
            <person name="Kyrpides N."/>
            <person name="Ivanova N."/>
            <person name="Pagani I."/>
            <person name="Nazina T."/>
            <person name="Ivanova A."/>
            <person name="Parshina S."/>
            <person name="Kuever J."/>
            <person name="Muyzer G."/>
            <person name="Plugge C."/>
            <person name="Stams A."/>
            <person name="Woyke T."/>
        </authorList>
    </citation>
    <scope>NUCLEOTIDE SEQUENCE [LARGE SCALE GENOMIC DNA]</scope>
    <source>
        <strain evidence="8">DSM 6115 / VKM B-1805 / 17</strain>
    </source>
</reference>
<dbReference type="GO" id="GO:0071949">
    <property type="term" value="F:FAD binding"/>
    <property type="evidence" value="ECO:0007669"/>
    <property type="project" value="InterPro"/>
</dbReference>
<dbReference type="Gene3D" id="3.30.43.10">
    <property type="entry name" value="Uridine Diphospho-n-acetylenolpyruvylglucosamine Reductase, domain 2"/>
    <property type="match status" value="1"/>
</dbReference>
<organism evidence="7 8">
    <name type="scientific">Desulfofundulus kuznetsovii (strain DSM 6115 / VKM B-1805 / 17)</name>
    <name type="common">Desulfotomaculum kuznetsovii</name>
    <dbReference type="NCBI Taxonomy" id="760568"/>
    <lineage>
        <taxon>Bacteria</taxon>
        <taxon>Bacillati</taxon>
        <taxon>Bacillota</taxon>
        <taxon>Clostridia</taxon>
        <taxon>Eubacteriales</taxon>
        <taxon>Peptococcaceae</taxon>
        <taxon>Desulfofundulus</taxon>
    </lineage>
</organism>
<dbReference type="Pfam" id="PF02913">
    <property type="entry name" value="FAD-oxidase_C"/>
    <property type="match status" value="1"/>
</dbReference>
<evidence type="ECO:0000256" key="3">
    <source>
        <dbReference type="ARBA" id="ARBA00022630"/>
    </source>
</evidence>
<protein>
    <submittedName>
        <fullName evidence="7">D-lactate dehydrogenase (Cytochrome)</fullName>
        <ecNumber evidence="7">1.1.2.4</ecNumber>
    </submittedName>
</protein>
<sequence length="463" mass="49623">MKKNEKIIKQLIKLLGQEKVYSSLEDCLCYSYDGTFRTGVPSVVVRPSSTQEVASVMKLASQENIPVVPRGAGTGLSGGAVPVEGSVVIDLTSMNRILKVDPANMLAVVEPGVVTAHLHKTVEEMGLFYPPDPSSANVSTIGGNIAECAGGPRGLKYGVTRDYVLGLEVVLASGEVINCGGETIKNVSGYDLCRLFVGSEGTLGIVTRALLRLIPKPEARRTIRADFKTIEEAAETITAILSAGVIPAALEIMDDVTIRCVENYLRVGLPLDVEAILLIEVDGPALSLPEQVKTIAALCQQYGAARVRVAETKEEETELWRARKSVSPAVVQVKPTKISEDATVPRKNVPALIKAIKEIARRYNLDIVIFGHAGDGNLHPNILVDKSNPEEMERAERAIAEIFQAALSLGGTLSGEHGIGLLKAPFLEMEYGQSGVALMRRIKEALDPQGILNPGKIFGGSRN</sequence>
<dbReference type="Pfam" id="PF01565">
    <property type="entry name" value="FAD_binding_4"/>
    <property type="match status" value="1"/>
</dbReference>
<dbReference type="PANTHER" id="PTHR42934">
    <property type="entry name" value="GLYCOLATE OXIDASE SUBUNIT GLCD"/>
    <property type="match status" value="1"/>
</dbReference>
<dbReference type="InterPro" id="IPR051914">
    <property type="entry name" value="FAD-linked_OxidoTrans_Type4"/>
</dbReference>
<feature type="domain" description="FAD-binding PCMH-type" evidence="6">
    <location>
        <begin position="37"/>
        <end position="216"/>
    </location>
</feature>
<keyword evidence="3" id="KW-0285">Flavoprotein</keyword>
<evidence type="ECO:0000256" key="4">
    <source>
        <dbReference type="ARBA" id="ARBA00022827"/>
    </source>
</evidence>
<keyword evidence="4" id="KW-0274">FAD</keyword>
<dbReference type="PROSITE" id="PS51387">
    <property type="entry name" value="FAD_PCMH"/>
    <property type="match status" value="1"/>
</dbReference>
<evidence type="ECO:0000256" key="2">
    <source>
        <dbReference type="ARBA" id="ARBA00008000"/>
    </source>
</evidence>
<name>A0AAU8PW54_DESK7</name>
<dbReference type="InterPro" id="IPR016166">
    <property type="entry name" value="FAD-bd_PCMH"/>
</dbReference>
<dbReference type="AlphaFoldDB" id="A0AAU8PW54"/>
<dbReference type="InterPro" id="IPR016171">
    <property type="entry name" value="Vanillyl_alc_oxidase_C-sub2"/>
</dbReference>
<dbReference type="InterPro" id="IPR016164">
    <property type="entry name" value="FAD-linked_Oxase-like_C"/>
</dbReference>
<dbReference type="Gene3D" id="3.30.465.10">
    <property type="match status" value="1"/>
</dbReference>
<dbReference type="Proteomes" id="UP000009229">
    <property type="component" value="Chromosome"/>
</dbReference>
<comment type="similarity">
    <text evidence="2">Belongs to the FAD-binding oxidoreductase/transferase type 4 family.</text>
</comment>
<keyword evidence="8" id="KW-1185">Reference proteome</keyword>
<dbReference type="RefSeq" id="WP_013824155.1">
    <property type="nucleotide sequence ID" value="NC_015573.1"/>
</dbReference>
<comment type="cofactor">
    <cofactor evidence="1">
        <name>FAD</name>
        <dbReference type="ChEBI" id="CHEBI:57692"/>
    </cofactor>
</comment>
<dbReference type="InterPro" id="IPR004113">
    <property type="entry name" value="FAD-bd_oxidored_4_C"/>
</dbReference>
<dbReference type="SUPFAM" id="SSF56176">
    <property type="entry name" value="FAD-binding/transporter-associated domain-like"/>
    <property type="match status" value="1"/>
</dbReference>
<evidence type="ECO:0000313" key="7">
    <source>
        <dbReference type="EMBL" id="AEG16646.1"/>
    </source>
</evidence>
<dbReference type="PANTHER" id="PTHR42934:SF2">
    <property type="entry name" value="GLYCOLATE OXIDASE SUBUNIT GLCD"/>
    <property type="match status" value="1"/>
</dbReference>
<evidence type="ECO:0000256" key="5">
    <source>
        <dbReference type="ARBA" id="ARBA00023002"/>
    </source>
</evidence>
<accession>A0AAU8PW54</accession>
<evidence type="ECO:0000256" key="1">
    <source>
        <dbReference type="ARBA" id="ARBA00001974"/>
    </source>
</evidence>
<dbReference type="KEGG" id="dku:Desku_3152"/>
<dbReference type="SUPFAM" id="SSF55103">
    <property type="entry name" value="FAD-linked oxidases, C-terminal domain"/>
    <property type="match status" value="1"/>
</dbReference>
<dbReference type="Gene3D" id="3.30.70.2740">
    <property type="match status" value="1"/>
</dbReference>
<gene>
    <name evidence="7" type="ordered locus">Desku_3152</name>
</gene>
<keyword evidence="5 7" id="KW-0560">Oxidoreductase</keyword>
<dbReference type="EMBL" id="CP002770">
    <property type="protein sequence ID" value="AEG16646.1"/>
    <property type="molecule type" value="Genomic_DNA"/>
</dbReference>